<evidence type="ECO:0000256" key="16">
    <source>
        <dbReference type="ARBA" id="ARBA00030024"/>
    </source>
</evidence>
<keyword evidence="14" id="KW-0408">Iron</keyword>
<keyword evidence="11" id="KW-0274">FAD</keyword>
<comment type="similarity">
    <text evidence="4">Belongs to the globin family. Two-domain flavohemoproteins subfamily.</text>
</comment>
<keyword evidence="12" id="KW-0521">NADP</keyword>
<evidence type="ECO:0000259" key="23">
    <source>
        <dbReference type="PROSITE" id="PS51384"/>
    </source>
</evidence>
<evidence type="ECO:0000256" key="3">
    <source>
        <dbReference type="ARBA" id="ARBA00006401"/>
    </source>
</evidence>
<dbReference type="InterPro" id="IPR039261">
    <property type="entry name" value="FNR_nucleotide-bd"/>
</dbReference>
<comment type="catalytic activity">
    <reaction evidence="20">
        <text>2 nitric oxide + NADPH + 2 O2 = 2 nitrate + NADP(+) + H(+)</text>
        <dbReference type="Rhea" id="RHEA:19465"/>
        <dbReference type="ChEBI" id="CHEBI:15378"/>
        <dbReference type="ChEBI" id="CHEBI:15379"/>
        <dbReference type="ChEBI" id="CHEBI:16480"/>
        <dbReference type="ChEBI" id="CHEBI:17632"/>
        <dbReference type="ChEBI" id="CHEBI:57783"/>
        <dbReference type="ChEBI" id="CHEBI:58349"/>
        <dbReference type="EC" id="1.14.12.17"/>
    </reaction>
</comment>
<dbReference type="InterPro" id="IPR009050">
    <property type="entry name" value="Globin-like_sf"/>
</dbReference>
<feature type="domain" description="Globin" evidence="22">
    <location>
        <begin position="8"/>
        <end position="145"/>
    </location>
</feature>
<dbReference type="PANTHER" id="PTHR43396">
    <property type="entry name" value="FLAVOHEMOPROTEIN"/>
    <property type="match status" value="1"/>
</dbReference>
<evidence type="ECO:0000313" key="25">
    <source>
        <dbReference type="Proteomes" id="UP000242310"/>
    </source>
</evidence>
<feature type="domain" description="FAD-binding FR-type" evidence="23">
    <location>
        <begin position="159"/>
        <end position="270"/>
    </location>
</feature>
<keyword evidence="25" id="KW-1185">Reference proteome</keyword>
<evidence type="ECO:0000256" key="5">
    <source>
        <dbReference type="ARBA" id="ARBA00012229"/>
    </source>
</evidence>
<dbReference type="SUPFAM" id="SSF52343">
    <property type="entry name" value="Ferredoxin reductase-like, C-terminal NADP-linked domain"/>
    <property type="match status" value="1"/>
</dbReference>
<dbReference type="FunFam" id="1.10.490.10:FF:000003">
    <property type="entry name" value="Flavohemoprotein"/>
    <property type="match status" value="1"/>
</dbReference>
<dbReference type="GO" id="GO:0020037">
    <property type="term" value="F:heme binding"/>
    <property type="evidence" value="ECO:0007669"/>
    <property type="project" value="InterPro"/>
</dbReference>
<comment type="cofactor">
    <cofactor evidence="1">
        <name>heme b</name>
        <dbReference type="ChEBI" id="CHEBI:60344"/>
    </cofactor>
</comment>
<evidence type="ECO:0000256" key="21">
    <source>
        <dbReference type="RuleBase" id="RU000356"/>
    </source>
</evidence>
<dbReference type="GO" id="GO:0046210">
    <property type="term" value="P:nitric oxide catabolic process"/>
    <property type="evidence" value="ECO:0007669"/>
    <property type="project" value="TreeGrafter"/>
</dbReference>
<dbReference type="InterPro" id="IPR017927">
    <property type="entry name" value="FAD-bd_FR_type"/>
</dbReference>
<keyword evidence="7 21" id="KW-0349">Heme</keyword>
<evidence type="ECO:0000256" key="4">
    <source>
        <dbReference type="ARBA" id="ARBA00008414"/>
    </source>
</evidence>
<name>A0A2P8H935_9BACI</name>
<evidence type="ECO:0000256" key="1">
    <source>
        <dbReference type="ARBA" id="ARBA00001970"/>
    </source>
</evidence>
<keyword evidence="21" id="KW-0813">Transport</keyword>
<evidence type="ECO:0000256" key="7">
    <source>
        <dbReference type="ARBA" id="ARBA00022617"/>
    </source>
</evidence>
<dbReference type="Gene3D" id="2.40.30.10">
    <property type="entry name" value="Translation factors"/>
    <property type="match status" value="1"/>
</dbReference>
<dbReference type="PANTHER" id="PTHR43396:SF3">
    <property type="entry name" value="FLAVOHEMOPROTEIN"/>
    <property type="match status" value="1"/>
</dbReference>
<dbReference type="InterPro" id="IPR000971">
    <property type="entry name" value="Globin"/>
</dbReference>
<dbReference type="FunFam" id="2.40.30.10:FF:000034">
    <property type="entry name" value="Flavohemoprotein"/>
    <property type="match status" value="1"/>
</dbReference>
<keyword evidence="24" id="KW-0223">Dioxygenase</keyword>
<keyword evidence="13" id="KW-0560">Oxidoreductase</keyword>
<dbReference type="GO" id="GO:0005344">
    <property type="term" value="F:oxygen carrier activity"/>
    <property type="evidence" value="ECO:0007669"/>
    <property type="project" value="UniProtKB-KW"/>
</dbReference>
<dbReference type="InterPro" id="IPR008333">
    <property type="entry name" value="Cbr1-like_FAD-bd_dom"/>
</dbReference>
<evidence type="ECO:0000256" key="9">
    <source>
        <dbReference type="ARBA" id="ARBA00022630"/>
    </source>
</evidence>
<dbReference type="InterPro" id="IPR012292">
    <property type="entry name" value="Globin/Proto"/>
</dbReference>
<protein>
    <recommendedName>
        <fullName evidence="6">Flavohemoprotein</fullName>
        <ecNumber evidence="5">1.14.12.17</ecNumber>
    </recommendedName>
    <alternativeName>
        <fullName evidence="17">Flavohemoglobin</fullName>
    </alternativeName>
    <alternativeName>
        <fullName evidence="16">Hemoglobin-like protein</fullName>
    </alternativeName>
    <alternativeName>
        <fullName evidence="18">Nitric oxide dioxygenase</fullName>
    </alternativeName>
</protein>
<dbReference type="PROSITE" id="PS51384">
    <property type="entry name" value="FAD_FR"/>
    <property type="match status" value="1"/>
</dbReference>
<dbReference type="Pfam" id="PF00970">
    <property type="entry name" value="FAD_binding_6"/>
    <property type="match status" value="1"/>
</dbReference>
<evidence type="ECO:0000256" key="17">
    <source>
        <dbReference type="ARBA" id="ARBA00030929"/>
    </source>
</evidence>
<dbReference type="EMBL" id="PYAV01000013">
    <property type="protein sequence ID" value="PSL42732.1"/>
    <property type="molecule type" value="Genomic_DNA"/>
</dbReference>
<accession>A0A2P8H935</accession>
<comment type="similarity">
    <text evidence="3">In the C-terminal section; belongs to the flavoprotein pyridine nucleotide cytochrome reductase family.</text>
</comment>
<dbReference type="SUPFAM" id="SSF46458">
    <property type="entry name" value="Globin-like"/>
    <property type="match status" value="1"/>
</dbReference>
<evidence type="ECO:0000256" key="8">
    <source>
        <dbReference type="ARBA" id="ARBA00022621"/>
    </source>
</evidence>
<evidence type="ECO:0000256" key="6">
    <source>
        <dbReference type="ARBA" id="ARBA00014637"/>
    </source>
</evidence>
<dbReference type="Pfam" id="PF00175">
    <property type="entry name" value="NAD_binding_1"/>
    <property type="match status" value="1"/>
</dbReference>
<dbReference type="Pfam" id="PF00042">
    <property type="entry name" value="Globin"/>
    <property type="match status" value="1"/>
</dbReference>
<dbReference type="InterPro" id="IPR017938">
    <property type="entry name" value="Riboflavin_synthase-like_b-brl"/>
</dbReference>
<dbReference type="RefSeq" id="WP_427909954.1">
    <property type="nucleotide sequence ID" value="NZ_PYAV01000013.1"/>
</dbReference>
<dbReference type="PROSITE" id="PS01033">
    <property type="entry name" value="GLOBIN"/>
    <property type="match status" value="1"/>
</dbReference>
<dbReference type="SUPFAM" id="SSF63380">
    <property type="entry name" value="Riboflavin synthase domain-like"/>
    <property type="match status" value="1"/>
</dbReference>
<gene>
    <name evidence="24" type="ORF">B0H94_11318</name>
</gene>
<dbReference type="GO" id="GO:0071500">
    <property type="term" value="P:cellular response to nitrosative stress"/>
    <property type="evidence" value="ECO:0007669"/>
    <property type="project" value="TreeGrafter"/>
</dbReference>
<keyword evidence="10" id="KW-0479">Metal-binding</keyword>
<sequence length="406" mass="44578">MTISFQSQLDEKTKETIKATAPVLAEHGTTITTHFYKRMLSAHPELNHVFNPTHQVKGKQPAALANALYAAATHIDDLSAIAPAVRTIAEKHRSLQITPDQYPIVGEHLLASIQEVLGEAATDDIIAAWGQAYEEIAEIFIKVEAELYAETAAQTGGWNGFRNFTVTSKEKESELITSFYLKPADGEPFPDFQPGQYITIKANIEGETYTQMRQYSLSDAPSANHYRISVKREPSGTETPSGKVSNWLHDAISEGDELPVTAPAGDFMLDTSGNEPLVFLSAGVGATPIVSMFKTAQQKAPERSIYYIHTASSASVHGLAQDMEPVSANAVTHIRYTNPAPGDEQTPFFDAAGRIDFEYLQATVPKDASFYFCGPEGFIYTVLDALNKWDVAEDRINYEFFGPKSN</sequence>
<evidence type="ECO:0000256" key="2">
    <source>
        <dbReference type="ARBA" id="ARBA00001974"/>
    </source>
</evidence>
<organism evidence="24 25">
    <name type="scientific">Salsuginibacillus halophilus</name>
    <dbReference type="NCBI Taxonomy" id="517424"/>
    <lineage>
        <taxon>Bacteria</taxon>
        <taxon>Bacillati</taxon>
        <taxon>Bacillota</taxon>
        <taxon>Bacilli</taxon>
        <taxon>Bacillales</taxon>
        <taxon>Bacillaceae</taxon>
        <taxon>Salsuginibacillus</taxon>
    </lineage>
</organism>
<evidence type="ECO:0000256" key="10">
    <source>
        <dbReference type="ARBA" id="ARBA00022723"/>
    </source>
</evidence>
<dbReference type="InterPro" id="IPR001433">
    <property type="entry name" value="OxRdtase_FAD/NAD-bd"/>
</dbReference>
<evidence type="ECO:0000313" key="24">
    <source>
        <dbReference type="EMBL" id="PSL42732.1"/>
    </source>
</evidence>
<dbReference type="CDD" id="cd06184">
    <property type="entry name" value="flavohem_like_fad_nad_binding"/>
    <property type="match status" value="1"/>
</dbReference>
<comment type="cofactor">
    <cofactor evidence="2">
        <name>FAD</name>
        <dbReference type="ChEBI" id="CHEBI:57692"/>
    </cofactor>
</comment>
<dbReference type="Proteomes" id="UP000242310">
    <property type="component" value="Unassembled WGS sequence"/>
</dbReference>
<comment type="caution">
    <text evidence="24">The sequence shown here is derived from an EMBL/GenBank/DDBJ whole genome shotgun (WGS) entry which is preliminary data.</text>
</comment>
<keyword evidence="15" id="KW-0520">NAD</keyword>
<keyword evidence="8 21" id="KW-0561">Oxygen transport</keyword>
<proteinExistence type="inferred from homology"/>
<evidence type="ECO:0000256" key="12">
    <source>
        <dbReference type="ARBA" id="ARBA00022857"/>
    </source>
</evidence>
<dbReference type="NCBIfam" id="NF009805">
    <property type="entry name" value="PRK13289.1"/>
    <property type="match status" value="1"/>
</dbReference>
<dbReference type="Gene3D" id="3.40.50.80">
    <property type="entry name" value="Nucleotide-binding domain of ferredoxin-NADP reductase (FNR) module"/>
    <property type="match status" value="1"/>
</dbReference>
<dbReference type="EC" id="1.14.12.17" evidence="5"/>
<evidence type="ECO:0000256" key="14">
    <source>
        <dbReference type="ARBA" id="ARBA00023004"/>
    </source>
</evidence>
<reference evidence="24 25" key="1">
    <citation type="submission" date="2018-03" db="EMBL/GenBank/DDBJ databases">
        <title>Genomic Encyclopedia of Type Strains, Phase III (KMG-III): the genomes of soil and plant-associated and newly described type strains.</title>
        <authorList>
            <person name="Whitman W."/>
        </authorList>
    </citation>
    <scope>NUCLEOTIDE SEQUENCE [LARGE SCALE GENOMIC DNA]</scope>
    <source>
        <strain evidence="24 25">CGMCC 1.07653</strain>
    </source>
</reference>
<evidence type="ECO:0000256" key="11">
    <source>
        <dbReference type="ARBA" id="ARBA00022827"/>
    </source>
</evidence>
<keyword evidence="9" id="KW-0285">Flavoprotein</keyword>
<dbReference type="GO" id="GO:0071949">
    <property type="term" value="F:FAD binding"/>
    <property type="evidence" value="ECO:0007669"/>
    <property type="project" value="TreeGrafter"/>
</dbReference>
<dbReference type="AlphaFoldDB" id="A0A2P8H935"/>
<evidence type="ECO:0000256" key="15">
    <source>
        <dbReference type="ARBA" id="ARBA00023027"/>
    </source>
</evidence>
<comment type="catalytic activity">
    <reaction evidence="19">
        <text>2 nitric oxide + NADH + 2 O2 = 2 nitrate + NAD(+) + H(+)</text>
        <dbReference type="Rhea" id="RHEA:19469"/>
        <dbReference type="ChEBI" id="CHEBI:15378"/>
        <dbReference type="ChEBI" id="CHEBI:15379"/>
        <dbReference type="ChEBI" id="CHEBI:16480"/>
        <dbReference type="ChEBI" id="CHEBI:17632"/>
        <dbReference type="ChEBI" id="CHEBI:57540"/>
        <dbReference type="ChEBI" id="CHEBI:57945"/>
        <dbReference type="EC" id="1.14.12.17"/>
    </reaction>
</comment>
<evidence type="ECO:0000256" key="18">
    <source>
        <dbReference type="ARBA" id="ARBA00033187"/>
    </source>
</evidence>
<dbReference type="GO" id="GO:0008941">
    <property type="term" value="F:nitric oxide dioxygenase NAD(P)H activity"/>
    <property type="evidence" value="ECO:0007669"/>
    <property type="project" value="UniProtKB-EC"/>
</dbReference>
<evidence type="ECO:0000259" key="22">
    <source>
        <dbReference type="PROSITE" id="PS01033"/>
    </source>
</evidence>
<dbReference type="GO" id="GO:0046872">
    <property type="term" value="F:metal ion binding"/>
    <property type="evidence" value="ECO:0007669"/>
    <property type="project" value="UniProtKB-KW"/>
</dbReference>
<evidence type="ECO:0000256" key="13">
    <source>
        <dbReference type="ARBA" id="ARBA00023002"/>
    </source>
</evidence>
<dbReference type="GO" id="GO:0019825">
    <property type="term" value="F:oxygen binding"/>
    <property type="evidence" value="ECO:0007669"/>
    <property type="project" value="InterPro"/>
</dbReference>
<evidence type="ECO:0000256" key="20">
    <source>
        <dbReference type="ARBA" id="ARBA00049433"/>
    </source>
</evidence>
<dbReference type="Gene3D" id="1.10.490.10">
    <property type="entry name" value="Globins"/>
    <property type="match status" value="1"/>
</dbReference>
<evidence type="ECO:0000256" key="19">
    <source>
        <dbReference type="ARBA" id="ARBA00048649"/>
    </source>
</evidence>